<dbReference type="InterPro" id="IPR000415">
    <property type="entry name" value="Nitroreductase-like"/>
</dbReference>
<reference evidence="2 3" key="1">
    <citation type="submission" date="2024-01" db="EMBL/GenBank/DDBJ databases">
        <title>Seven novel Bacillus-like species.</title>
        <authorList>
            <person name="Liu G."/>
        </authorList>
    </citation>
    <scope>NUCLEOTIDE SEQUENCE [LARGE SCALE GENOMIC DNA]</scope>
    <source>
        <strain evidence="2 3">FJAT-51639</strain>
    </source>
</reference>
<evidence type="ECO:0000313" key="3">
    <source>
        <dbReference type="Proteomes" id="UP001372526"/>
    </source>
</evidence>
<dbReference type="Gene3D" id="3.40.109.10">
    <property type="entry name" value="NADH Oxidase"/>
    <property type="match status" value="1"/>
</dbReference>
<evidence type="ECO:0000259" key="1">
    <source>
        <dbReference type="Pfam" id="PF00881"/>
    </source>
</evidence>
<name>A0ABU8FEV5_9BACI</name>
<dbReference type="Proteomes" id="UP001372526">
    <property type="component" value="Unassembled WGS sequence"/>
</dbReference>
<evidence type="ECO:0000313" key="2">
    <source>
        <dbReference type="EMBL" id="MEI4801219.1"/>
    </source>
</evidence>
<protein>
    <submittedName>
        <fullName evidence="2">Nitroreductase family protein</fullName>
    </submittedName>
</protein>
<dbReference type="RefSeq" id="WP_336471979.1">
    <property type="nucleotide sequence ID" value="NZ_JBAWSX010000003.1"/>
</dbReference>
<feature type="domain" description="Nitroreductase" evidence="1">
    <location>
        <begin position="5"/>
        <end position="66"/>
    </location>
</feature>
<dbReference type="InterPro" id="IPR029479">
    <property type="entry name" value="Nitroreductase"/>
</dbReference>
<sequence>MERPMWKYKTPRGYRIVMKDVGHLSQTFYLVASWLKLGAFFTGHLKDELVEERLCIDKEKEIVCGLSGIGHISDEAQKHGRNFRFRGENLN</sequence>
<keyword evidence="3" id="KW-1185">Reference proteome</keyword>
<dbReference type="EMBL" id="JBAWSX010000003">
    <property type="protein sequence ID" value="MEI4801219.1"/>
    <property type="molecule type" value="Genomic_DNA"/>
</dbReference>
<proteinExistence type="predicted"/>
<organism evidence="2 3">
    <name type="scientific">Bacillus bruguierae</name>
    <dbReference type="NCBI Taxonomy" id="3127667"/>
    <lineage>
        <taxon>Bacteria</taxon>
        <taxon>Bacillati</taxon>
        <taxon>Bacillota</taxon>
        <taxon>Bacilli</taxon>
        <taxon>Bacillales</taxon>
        <taxon>Bacillaceae</taxon>
        <taxon>Bacillus</taxon>
    </lineage>
</organism>
<gene>
    <name evidence="2" type="ORF">WAZ07_07725</name>
</gene>
<comment type="caution">
    <text evidence="2">The sequence shown here is derived from an EMBL/GenBank/DDBJ whole genome shotgun (WGS) entry which is preliminary data.</text>
</comment>
<accession>A0ABU8FEV5</accession>
<dbReference type="SUPFAM" id="SSF55469">
    <property type="entry name" value="FMN-dependent nitroreductase-like"/>
    <property type="match status" value="1"/>
</dbReference>
<dbReference type="Pfam" id="PF00881">
    <property type="entry name" value="Nitroreductase"/>
    <property type="match status" value="1"/>
</dbReference>